<comment type="caution">
    <text evidence="2">The sequence shown here is derived from an EMBL/GenBank/DDBJ whole genome shotgun (WGS) entry which is preliminary data.</text>
</comment>
<organism evidence="2 3">
    <name type="scientific">Streptomyces coeruleoprunus</name>
    <dbReference type="NCBI Taxonomy" id="285563"/>
    <lineage>
        <taxon>Bacteria</taxon>
        <taxon>Bacillati</taxon>
        <taxon>Actinomycetota</taxon>
        <taxon>Actinomycetes</taxon>
        <taxon>Kitasatosporales</taxon>
        <taxon>Streptomycetaceae</taxon>
        <taxon>Streptomyces</taxon>
    </lineage>
</organism>
<reference evidence="3" key="1">
    <citation type="journal article" date="2019" name="Int. J. Syst. Evol. Microbiol.">
        <title>The Global Catalogue of Microorganisms (GCM) 10K type strain sequencing project: providing services to taxonomists for standard genome sequencing and annotation.</title>
        <authorList>
            <consortium name="The Broad Institute Genomics Platform"/>
            <consortium name="The Broad Institute Genome Sequencing Center for Infectious Disease"/>
            <person name="Wu L."/>
            <person name="Ma J."/>
        </authorList>
    </citation>
    <scope>NUCLEOTIDE SEQUENCE [LARGE SCALE GENOMIC DNA]</scope>
    <source>
        <strain evidence="3">CGMCC 4.1648</strain>
    </source>
</reference>
<dbReference type="EMBL" id="JBHSJD010000007">
    <property type="protein sequence ID" value="MFC5023035.1"/>
    <property type="molecule type" value="Genomic_DNA"/>
</dbReference>
<feature type="domain" description="NERD" evidence="1">
    <location>
        <begin position="20"/>
        <end position="132"/>
    </location>
</feature>
<protein>
    <submittedName>
        <fullName evidence="2">Nuclease-related domain-containing protein</fullName>
    </submittedName>
</protein>
<gene>
    <name evidence="2" type="ORF">ACFPM3_12920</name>
</gene>
<dbReference type="Proteomes" id="UP001595829">
    <property type="component" value="Unassembled WGS sequence"/>
</dbReference>
<dbReference type="InterPro" id="IPR011528">
    <property type="entry name" value="NERD"/>
</dbReference>
<dbReference type="Pfam" id="PF08378">
    <property type="entry name" value="NERD"/>
    <property type="match status" value="1"/>
</dbReference>
<evidence type="ECO:0000259" key="1">
    <source>
        <dbReference type="PROSITE" id="PS50965"/>
    </source>
</evidence>
<evidence type="ECO:0000313" key="2">
    <source>
        <dbReference type="EMBL" id="MFC5023035.1"/>
    </source>
</evidence>
<accession>A0ABV9XFT7</accession>
<proteinExistence type="predicted"/>
<name>A0ABV9XFT7_9ACTN</name>
<keyword evidence="3" id="KW-1185">Reference proteome</keyword>
<sequence length="179" mass="20305">MRRIWSRLLGRTSEWESWHKGLAGERRVGRELERLHPFGWRVLHGIPTPTGGDIDHLLIGPGGVFVVNAKYHDGKSVWLGDHAAKVNHGRPQPYANISRSEARRVREVLERYCEFPVHVEPVLVFVGVTDLTKAPTAHEVRAYKERDIASLAPLSGKLCPEQVEAVYTVARHKRVWLNA</sequence>
<evidence type="ECO:0000313" key="3">
    <source>
        <dbReference type="Proteomes" id="UP001595829"/>
    </source>
</evidence>
<dbReference type="RefSeq" id="WP_345690305.1">
    <property type="nucleotide sequence ID" value="NZ_BAABIT010000001.1"/>
</dbReference>
<dbReference type="PROSITE" id="PS50965">
    <property type="entry name" value="NERD"/>
    <property type="match status" value="1"/>
</dbReference>